<organism evidence="1 2">
    <name type="scientific">Coemansia spiralis</name>
    <dbReference type="NCBI Taxonomy" id="417178"/>
    <lineage>
        <taxon>Eukaryota</taxon>
        <taxon>Fungi</taxon>
        <taxon>Fungi incertae sedis</taxon>
        <taxon>Zoopagomycota</taxon>
        <taxon>Kickxellomycotina</taxon>
        <taxon>Kickxellomycetes</taxon>
        <taxon>Kickxellales</taxon>
        <taxon>Kickxellaceae</taxon>
        <taxon>Coemansia</taxon>
    </lineage>
</organism>
<sequence length="164" mass="18827">MFRITAAKAIRPAFTRLCKPQTAVARRFESHDSKHSESKAEKEYVFEEEGFNSPLWKYSLGAIGVLYLISIYDDHIEKSGRVHPITLFLASIMPDKVENSRMFREHEREIAKIAQFNVLQWEEKQNILNPVRDAAYQQRTAKWGTPIGTTVDVTASKDSTPVKE</sequence>
<protein>
    <submittedName>
        <fullName evidence="1">Uncharacterized protein</fullName>
    </submittedName>
</protein>
<dbReference type="EMBL" id="JANBTW010000154">
    <property type="protein sequence ID" value="KAJ2669331.1"/>
    <property type="molecule type" value="Genomic_DNA"/>
</dbReference>
<evidence type="ECO:0000313" key="2">
    <source>
        <dbReference type="Proteomes" id="UP001151518"/>
    </source>
</evidence>
<reference evidence="1" key="1">
    <citation type="submission" date="2022-07" db="EMBL/GenBank/DDBJ databases">
        <title>Phylogenomic reconstructions and comparative analyses of Kickxellomycotina fungi.</title>
        <authorList>
            <person name="Reynolds N.K."/>
            <person name="Stajich J.E."/>
            <person name="Barry K."/>
            <person name="Grigoriev I.V."/>
            <person name="Crous P."/>
            <person name="Smith M.E."/>
        </authorList>
    </citation>
    <scope>NUCLEOTIDE SEQUENCE</scope>
    <source>
        <strain evidence="1">NRRL 3115</strain>
    </source>
</reference>
<gene>
    <name evidence="1" type="ORF">GGI25_006183</name>
</gene>
<accession>A0A9W8KV20</accession>
<dbReference type="Proteomes" id="UP001151518">
    <property type="component" value="Unassembled WGS sequence"/>
</dbReference>
<evidence type="ECO:0000313" key="1">
    <source>
        <dbReference type="EMBL" id="KAJ2669331.1"/>
    </source>
</evidence>
<proteinExistence type="predicted"/>
<dbReference type="OrthoDB" id="5513815at2759"/>
<comment type="caution">
    <text evidence="1">The sequence shown here is derived from an EMBL/GenBank/DDBJ whole genome shotgun (WGS) entry which is preliminary data.</text>
</comment>
<dbReference type="AlphaFoldDB" id="A0A9W8KV20"/>
<name>A0A9W8KV20_9FUNG</name>